<evidence type="ECO:0000313" key="4">
    <source>
        <dbReference type="Proteomes" id="UP000230750"/>
    </source>
</evidence>
<dbReference type="Proteomes" id="UP000230750">
    <property type="component" value="Unassembled WGS sequence"/>
</dbReference>
<dbReference type="InterPro" id="IPR036179">
    <property type="entry name" value="Ig-like_dom_sf"/>
</dbReference>
<sequence>MTLQVKYIELILTLTLLPFLIVSEDVNLPKAECEEKYYVERYQKAVITCKYDRNFHTVRWYFTETDLSFLRIDGTRKSGTGYSSGEYDILDDGSMVINEVNLSHERSYTVSILHSDGSNSRSEIMVIVLVILKDLAITDCKSSPSFCKQYQETDENTVLCIAKDTNPEIELKLMNDNGTTLLSNEVKQFNDTTQLYTTIVTFKHPKRAFTLQFLTCSASGHAVAKVTNASCLVEGNLPVSRITSEVKHVNDNERFQIKCPMNDKPTGRLQTTSINGTKEIVMEAWPNDEHLPCSAKFNCNVLHDGRVEFNGFTYEDERSFECISSDETDASKHTVHLKVLGARPPVDLTVEVGSGSNTAVSLFNEKIETHLEQGNGTFCTLLSVEYEIKGCDYCEQPVNEPGGNLKYFLLYLFYIFNHPTTEEPRFYRFKCNTKDVERDAGYVQDLQAILSAFQSNTQGDPFDPLQSLVTQMQADYKTLHCMMTLFAAIEPKANGVEILRTIVEVNQLSVDEYLEITGEMFSTEQITLQQYTLITSPLLKKGQVQFQRIRDEIIKYTKIEDKYKHKKTTDHLLHYYILGAISNDIVFKNISFHGVGEKEPERQNVYTLLQQLVSKVLATEDDFRKKLIESLQNNKDVTRIFLQVLVFSFNKKTLSTNSFLELLHMSLKEKFITDGIYSVEIQNLIKEKKLKVRDIVNPELKTILKENLMSEHVFEQLLNGYIRTDAWNKENWIRYVASLSLEELIGENMKDKLLNHIIKSYKMNKGEMKAILDSSGLMDLEARKTFMNSIKF</sequence>
<dbReference type="SMART" id="SM00409">
    <property type="entry name" value="IG"/>
    <property type="match status" value="2"/>
</dbReference>
<keyword evidence="1" id="KW-0732">Signal</keyword>
<dbReference type="EMBL" id="MRZV01000246">
    <property type="protein sequence ID" value="PIK54521.1"/>
    <property type="molecule type" value="Genomic_DNA"/>
</dbReference>
<organism evidence="3 4">
    <name type="scientific">Stichopus japonicus</name>
    <name type="common">Sea cucumber</name>
    <dbReference type="NCBI Taxonomy" id="307972"/>
    <lineage>
        <taxon>Eukaryota</taxon>
        <taxon>Metazoa</taxon>
        <taxon>Echinodermata</taxon>
        <taxon>Eleutherozoa</taxon>
        <taxon>Echinozoa</taxon>
        <taxon>Holothuroidea</taxon>
        <taxon>Aspidochirotacea</taxon>
        <taxon>Aspidochirotida</taxon>
        <taxon>Stichopodidae</taxon>
        <taxon>Apostichopus</taxon>
    </lineage>
</organism>
<evidence type="ECO:0000256" key="1">
    <source>
        <dbReference type="SAM" id="SignalP"/>
    </source>
</evidence>
<feature type="signal peptide" evidence="1">
    <location>
        <begin position="1"/>
        <end position="23"/>
    </location>
</feature>
<gene>
    <name evidence="3" type="ORF">BSL78_08595</name>
</gene>
<dbReference type="InterPro" id="IPR013783">
    <property type="entry name" value="Ig-like_fold"/>
</dbReference>
<comment type="caution">
    <text evidence="3">The sequence shown here is derived from an EMBL/GenBank/DDBJ whole genome shotgun (WGS) entry which is preliminary data.</text>
</comment>
<evidence type="ECO:0000313" key="3">
    <source>
        <dbReference type="EMBL" id="PIK54521.1"/>
    </source>
</evidence>
<dbReference type="AlphaFoldDB" id="A0A2G8L2N2"/>
<dbReference type="SUPFAM" id="SSF48726">
    <property type="entry name" value="Immunoglobulin"/>
    <property type="match status" value="1"/>
</dbReference>
<name>A0A2G8L2N2_STIJA</name>
<protein>
    <recommendedName>
        <fullName evidence="2">Immunoglobulin domain-containing protein</fullName>
    </recommendedName>
</protein>
<accession>A0A2G8L2N2</accession>
<proteinExistence type="predicted"/>
<dbReference type="OrthoDB" id="10048737at2759"/>
<feature type="domain" description="Immunoglobulin" evidence="2">
    <location>
        <begin position="34"/>
        <end position="129"/>
    </location>
</feature>
<keyword evidence="4" id="KW-1185">Reference proteome</keyword>
<feature type="domain" description="Immunoglobulin" evidence="2">
    <location>
        <begin position="244"/>
        <end position="340"/>
    </location>
</feature>
<dbReference type="Gene3D" id="2.60.40.10">
    <property type="entry name" value="Immunoglobulins"/>
    <property type="match status" value="1"/>
</dbReference>
<feature type="chain" id="PRO_5013600650" description="Immunoglobulin domain-containing protein" evidence="1">
    <location>
        <begin position="24"/>
        <end position="792"/>
    </location>
</feature>
<reference evidence="3 4" key="1">
    <citation type="journal article" date="2017" name="PLoS Biol.">
        <title>The sea cucumber genome provides insights into morphological evolution and visceral regeneration.</title>
        <authorList>
            <person name="Zhang X."/>
            <person name="Sun L."/>
            <person name="Yuan J."/>
            <person name="Sun Y."/>
            <person name="Gao Y."/>
            <person name="Zhang L."/>
            <person name="Li S."/>
            <person name="Dai H."/>
            <person name="Hamel J.F."/>
            <person name="Liu C."/>
            <person name="Yu Y."/>
            <person name="Liu S."/>
            <person name="Lin W."/>
            <person name="Guo K."/>
            <person name="Jin S."/>
            <person name="Xu P."/>
            <person name="Storey K.B."/>
            <person name="Huan P."/>
            <person name="Zhang T."/>
            <person name="Zhou Y."/>
            <person name="Zhang J."/>
            <person name="Lin C."/>
            <person name="Li X."/>
            <person name="Xing L."/>
            <person name="Huo D."/>
            <person name="Sun M."/>
            <person name="Wang L."/>
            <person name="Mercier A."/>
            <person name="Li F."/>
            <person name="Yang H."/>
            <person name="Xiang J."/>
        </authorList>
    </citation>
    <scope>NUCLEOTIDE SEQUENCE [LARGE SCALE GENOMIC DNA]</scope>
    <source>
        <strain evidence="3">Shaxun</strain>
        <tissue evidence="3">Muscle</tissue>
    </source>
</reference>
<dbReference type="InterPro" id="IPR003599">
    <property type="entry name" value="Ig_sub"/>
</dbReference>
<evidence type="ECO:0000259" key="2">
    <source>
        <dbReference type="SMART" id="SM00409"/>
    </source>
</evidence>